<dbReference type="CDD" id="cd02508">
    <property type="entry name" value="ADP_Glucose_PP"/>
    <property type="match status" value="1"/>
</dbReference>
<dbReference type="AlphaFoldDB" id="A0A537LIS7"/>
<feature type="non-terminal residue" evidence="10">
    <location>
        <position position="281"/>
    </location>
</feature>
<sequence length="281" mass="31335">MARPRVLALILAGGKGERLYPLTRERGKPAVPFGGKYRIADFVLSNFVNSGIYALYVLVQYKAQSLIDHVRNAWRLGGLPDQFVLIVPPQMRWGETWYQGTADAVYQNLNLLLDFAPDLVAIFGADHIYRMDIGQMLAFHQAQRADVTVAALPVPVERASGFGVMVAEPDGRLVGFEEKPASPPPMPGDPSRALASMGNYLFTREALVDALLEDARRSTNHDFGRTILPELVPHARVYAYNFLENAVPGIQSHEEVGYWRDVGTIETYWQAHMDLLGRTPK</sequence>
<dbReference type="PROSITE" id="PS00809">
    <property type="entry name" value="ADP_GLC_PYROPHOSPH_2"/>
    <property type="match status" value="1"/>
</dbReference>
<dbReference type="PANTHER" id="PTHR43523:SF2">
    <property type="entry name" value="GLUCOSE-1-PHOSPHATE ADENYLYLTRANSFERASE"/>
    <property type="match status" value="1"/>
</dbReference>
<evidence type="ECO:0000313" key="11">
    <source>
        <dbReference type="Proteomes" id="UP000315217"/>
    </source>
</evidence>
<dbReference type="InterPro" id="IPR011831">
    <property type="entry name" value="ADP-Glc_PPase"/>
</dbReference>
<keyword evidence="8" id="KW-0119">Carbohydrate metabolism</keyword>
<dbReference type="Gene3D" id="3.90.550.10">
    <property type="entry name" value="Spore Coat Polysaccharide Biosynthesis Protein SpsA, Chain A"/>
    <property type="match status" value="1"/>
</dbReference>
<dbReference type="Proteomes" id="UP000315217">
    <property type="component" value="Unassembled WGS sequence"/>
</dbReference>
<evidence type="ECO:0000259" key="9">
    <source>
        <dbReference type="Pfam" id="PF00483"/>
    </source>
</evidence>
<evidence type="ECO:0000256" key="5">
    <source>
        <dbReference type="ARBA" id="ARBA00022741"/>
    </source>
</evidence>
<keyword evidence="2" id="KW-0321">Glycogen metabolism</keyword>
<dbReference type="InterPro" id="IPR029044">
    <property type="entry name" value="Nucleotide-diphossugar_trans"/>
</dbReference>
<dbReference type="SUPFAM" id="SSF53448">
    <property type="entry name" value="Nucleotide-diphospho-sugar transferases"/>
    <property type="match status" value="1"/>
</dbReference>
<name>A0A537LIS7_9BACT</name>
<evidence type="ECO:0000256" key="3">
    <source>
        <dbReference type="ARBA" id="ARBA00022679"/>
    </source>
</evidence>
<organism evidence="10 11">
    <name type="scientific">Candidatus Segetimicrobium genomatis</name>
    <dbReference type="NCBI Taxonomy" id="2569760"/>
    <lineage>
        <taxon>Bacteria</taxon>
        <taxon>Bacillati</taxon>
        <taxon>Candidatus Sysuimicrobiota</taxon>
        <taxon>Candidatus Sysuimicrobiia</taxon>
        <taxon>Candidatus Sysuimicrobiales</taxon>
        <taxon>Candidatus Segetimicrobiaceae</taxon>
        <taxon>Candidatus Segetimicrobium</taxon>
    </lineage>
</organism>
<dbReference type="EMBL" id="VBAI01000234">
    <property type="protein sequence ID" value="TMJ07893.1"/>
    <property type="molecule type" value="Genomic_DNA"/>
</dbReference>
<evidence type="ECO:0000256" key="6">
    <source>
        <dbReference type="ARBA" id="ARBA00022840"/>
    </source>
</evidence>
<dbReference type="GO" id="GO:0005978">
    <property type="term" value="P:glycogen biosynthetic process"/>
    <property type="evidence" value="ECO:0007669"/>
    <property type="project" value="UniProtKB-KW"/>
</dbReference>
<keyword evidence="7" id="KW-0320">Glycogen biosynthesis</keyword>
<dbReference type="InterPro" id="IPR005836">
    <property type="entry name" value="ADP_Glu_pyroP_CS"/>
</dbReference>
<evidence type="ECO:0000313" key="10">
    <source>
        <dbReference type="EMBL" id="TMJ07893.1"/>
    </source>
</evidence>
<dbReference type="GO" id="GO:0008878">
    <property type="term" value="F:glucose-1-phosphate adenylyltransferase activity"/>
    <property type="evidence" value="ECO:0007669"/>
    <property type="project" value="InterPro"/>
</dbReference>
<accession>A0A537LIS7</accession>
<keyword evidence="5" id="KW-0547">Nucleotide-binding</keyword>
<keyword evidence="3 10" id="KW-0808">Transferase</keyword>
<evidence type="ECO:0000256" key="7">
    <source>
        <dbReference type="ARBA" id="ARBA00023056"/>
    </source>
</evidence>
<proteinExistence type="inferred from homology"/>
<reference evidence="10 11" key="1">
    <citation type="journal article" date="2019" name="Nat. Microbiol.">
        <title>Mediterranean grassland soil C-N compound turnover is dependent on rainfall and depth, and is mediated by genomically divergent microorganisms.</title>
        <authorList>
            <person name="Diamond S."/>
            <person name="Andeer P.F."/>
            <person name="Li Z."/>
            <person name="Crits-Christoph A."/>
            <person name="Burstein D."/>
            <person name="Anantharaman K."/>
            <person name="Lane K.R."/>
            <person name="Thomas B.C."/>
            <person name="Pan C."/>
            <person name="Northen T.R."/>
            <person name="Banfield J.F."/>
        </authorList>
    </citation>
    <scope>NUCLEOTIDE SEQUENCE [LARGE SCALE GENOMIC DNA]</scope>
    <source>
        <strain evidence="10">NP_1</strain>
    </source>
</reference>
<evidence type="ECO:0000256" key="8">
    <source>
        <dbReference type="ARBA" id="ARBA00023277"/>
    </source>
</evidence>
<keyword evidence="6" id="KW-0067">ATP-binding</keyword>
<comment type="caution">
    <text evidence="10">The sequence shown here is derived from an EMBL/GenBank/DDBJ whole genome shotgun (WGS) entry which is preliminary data.</text>
</comment>
<keyword evidence="4 10" id="KW-0548">Nucleotidyltransferase</keyword>
<evidence type="ECO:0000256" key="2">
    <source>
        <dbReference type="ARBA" id="ARBA00022600"/>
    </source>
</evidence>
<dbReference type="GO" id="GO:0005524">
    <property type="term" value="F:ATP binding"/>
    <property type="evidence" value="ECO:0007669"/>
    <property type="project" value="UniProtKB-KW"/>
</dbReference>
<dbReference type="InterPro" id="IPR005835">
    <property type="entry name" value="NTP_transferase_dom"/>
</dbReference>
<evidence type="ECO:0000256" key="4">
    <source>
        <dbReference type="ARBA" id="ARBA00022695"/>
    </source>
</evidence>
<dbReference type="Pfam" id="PF00483">
    <property type="entry name" value="NTP_transferase"/>
    <property type="match status" value="1"/>
</dbReference>
<dbReference type="PANTHER" id="PTHR43523">
    <property type="entry name" value="GLUCOSE-1-PHOSPHATE ADENYLYLTRANSFERASE-RELATED"/>
    <property type="match status" value="1"/>
</dbReference>
<gene>
    <name evidence="10" type="ORF">E6G98_13125</name>
</gene>
<protein>
    <submittedName>
        <fullName evidence="10">Glucose-1-phosphate adenylyltransferase</fullName>
    </submittedName>
</protein>
<feature type="domain" description="Nucleotidyl transferase" evidence="9">
    <location>
        <begin position="8"/>
        <end position="276"/>
    </location>
</feature>
<comment type="similarity">
    <text evidence="1">Belongs to the bacterial/plant glucose-1-phosphate adenylyltransferase family.</text>
</comment>
<evidence type="ECO:0000256" key="1">
    <source>
        <dbReference type="ARBA" id="ARBA00010443"/>
    </source>
</evidence>